<gene>
    <name evidence="1" type="ORF">CKY47_01085</name>
</gene>
<dbReference type="Proteomes" id="UP001225605">
    <property type="component" value="Unassembled WGS sequence"/>
</dbReference>
<accession>A0ABU0WRY8</accession>
<reference evidence="1 2" key="1">
    <citation type="submission" date="2017-06" db="EMBL/GenBank/DDBJ databases">
        <title>Cultured bacterium strain Saccharothrix yanglingensis Hhs.015.</title>
        <authorList>
            <person name="Xia Y."/>
        </authorList>
    </citation>
    <scope>NUCLEOTIDE SEQUENCE [LARGE SCALE GENOMIC DNA]</scope>
    <source>
        <strain evidence="1 2">Hhs.015</strain>
    </source>
</reference>
<dbReference type="EMBL" id="NSDM01000001">
    <property type="protein sequence ID" value="MDQ2582600.1"/>
    <property type="molecule type" value="Genomic_DNA"/>
</dbReference>
<comment type="caution">
    <text evidence="1">The sequence shown here is derived from an EMBL/GenBank/DDBJ whole genome shotgun (WGS) entry which is preliminary data.</text>
</comment>
<evidence type="ECO:0000313" key="1">
    <source>
        <dbReference type="EMBL" id="MDQ2582600.1"/>
    </source>
</evidence>
<organism evidence="1 2">
    <name type="scientific">Saccharothrix yanglingensis</name>
    <dbReference type="NCBI Taxonomy" id="659496"/>
    <lineage>
        <taxon>Bacteria</taxon>
        <taxon>Bacillati</taxon>
        <taxon>Actinomycetota</taxon>
        <taxon>Actinomycetes</taxon>
        <taxon>Pseudonocardiales</taxon>
        <taxon>Pseudonocardiaceae</taxon>
        <taxon>Saccharothrix</taxon>
    </lineage>
</organism>
<protein>
    <recommendedName>
        <fullName evidence="3">Transposase</fullName>
    </recommendedName>
</protein>
<proteinExistence type="predicted"/>
<name>A0ABU0WRY8_9PSEU</name>
<evidence type="ECO:0000313" key="2">
    <source>
        <dbReference type="Proteomes" id="UP001225605"/>
    </source>
</evidence>
<keyword evidence="2" id="KW-1185">Reference proteome</keyword>
<sequence>MFGEEDGLTEDAIDALIAQAADEVADLPPATSALLDGSALRRRDRREERRTLGGTVRVLRTFVPLSGPMDNEAA</sequence>
<dbReference type="RefSeq" id="WP_306743681.1">
    <property type="nucleotide sequence ID" value="NZ_NSDM01000001.1"/>
</dbReference>
<evidence type="ECO:0008006" key="3">
    <source>
        <dbReference type="Google" id="ProtNLM"/>
    </source>
</evidence>